<name>A0A915ARN4_PARUN</name>
<sequence>MKFWLANAIVSAQLVGLLLFEFDLKSFDRNGECVSLSAVCSSARLK</sequence>
<keyword evidence="1" id="KW-1185">Reference proteome</keyword>
<protein>
    <submittedName>
        <fullName evidence="2">F-box domain-containing protein</fullName>
    </submittedName>
</protein>
<dbReference type="WBParaSite" id="PgR013_g146_t08">
    <property type="protein sequence ID" value="PgR013_g146_t08"/>
    <property type="gene ID" value="PgR013_g146"/>
</dbReference>
<evidence type="ECO:0000313" key="2">
    <source>
        <dbReference type="WBParaSite" id="PgR013_g146_t08"/>
    </source>
</evidence>
<proteinExistence type="predicted"/>
<reference evidence="2" key="1">
    <citation type="submission" date="2022-11" db="UniProtKB">
        <authorList>
            <consortium name="WormBaseParasite"/>
        </authorList>
    </citation>
    <scope>IDENTIFICATION</scope>
</reference>
<organism evidence="1 2">
    <name type="scientific">Parascaris univalens</name>
    <name type="common">Nematode worm</name>
    <dbReference type="NCBI Taxonomy" id="6257"/>
    <lineage>
        <taxon>Eukaryota</taxon>
        <taxon>Metazoa</taxon>
        <taxon>Ecdysozoa</taxon>
        <taxon>Nematoda</taxon>
        <taxon>Chromadorea</taxon>
        <taxon>Rhabditida</taxon>
        <taxon>Spirurina</taxon>
        <taxon>Ascaridomorpha</taxon>
        <taxon>Ascaridoidea</taxon>
        <taxon>Ascarididae</taxon>
        <taxon>Parascaris</taxon>
    </lineage>
</organism>
<dbReference type="Proteomes" id="UP000887569">
    <property type="component" value="Unplaced"/>
</dbReference>
<accession>A0A915ARN4</accession>
<dbReference type="AlphaFoldDB" id="A0A915ARN4"/>
<evidence type="ECO:0000313" key="1">
    <source>
        <dbReference type="Proteomes" id="UP000887569"/>
    </source>
</evidence>